<evidence type="ECO:0000313" key="2">
    <source>
        <dbReference type="Proteomes" id="UP000030002"/>
    </source>
</evidence>
<dbReference type="AlphaFoldDB" id="A0A0A0JC43"/>
<protein>
    <submittedName>
        <fullName evidence="1">Uncharacterized protein</fullName>
    </submittedName>
</protein>
<proteinExistence type="predicted"/>
<dbReference type="OrthoDB" id="4843611at2"/>
<dbReference type="RefSeq" id="WP_035912062.1">
    <property type="nucleotide sequence ID" value="NZ_AVPJ01000002.1"/>
</dbReference>
<dbReference type="PROSITE" id="PS51318">
    <property type="entry name" value="TAT"/>
    <property type="match status" value="1"/>
</dbReference>
<dbReference type="InterPro" id="IPR006311">
    <property type="entry name" value="TAT_signal"/>
</dbReference>
<organism evidence="1 2">
    <name type="scientific">Knoellia sinensis KCTC 19936</name>
    <dbReference type="NCBI Taxonomy" id="1385520"/>
    <lineage>
        <taxon>Bacteria</taxon>
        <taxon>Bacillati</taxon>
        <taxon>Actinomycetota</taxon>
        <taxon>Actinomycetes</taxon>
        <taxon>Micrococcales</taxon>
        <taxon>Intrasporangiaceae</taxon>
        <taxon>Knoellia</taxon>
    </lineage>
</organism>
<dbReference type="STRING" id="1385520.N802_11885"/>
<comment type="caution">
    <text evidence="1">The sequence shown here is derived from an EMBL/GenBank/DDBJ whole genome shotgun (WGS) entry which is preliminary data.</text>
</comment>
<accession>A0A0A0JC43</accession>
<name>A0A0A0JC43_9MICO</name>
<reference evidence="1 2" key="1">
    <citation type="submission" date="2013-08" db="EMBL/GenBank/DDBJ databases">
        <title>The genome sequence of Knoellia sinensis.</title>
        <authorList>
            <person name="Zhu W."/>
            <person name="Wang G."/>
        </authorList>
    </citation>
    <scope>NUCLEOTIDE SEQUENCE [LARGE SCALE GENOMIC DNA]</scope>
    <source>
        <strain evidence="1 2">KCTC 19936</strain>
    </source>
</reference>
<sequence length="136" mass="14040">MSMSRWGRRALLSTVGGVAALGLGVGAASAHHCFIPMYSLNGPASANWLVVSAEDGAAEIFGFAAECDAQVDAGYAALRADRLPVGIKISMKKVIGEGSNNPNRGNGKGLEDLEESPLAFEMLDVWMGAAAATPCD</sequence>
<gene>
    <name evidence="1" type="ORF">N802_11885</name>
</gene>
<dbReference type="Proteomes" id="UP000030002">
    <property type="component" value="Unassembled WGS sequence"/>
</dbReference>
<evidence type="ECO:0000313" key="1">
    <source>
        <dbReference type="EMBL" id="KGN34374.1"/>
    </source>
</evidence>
<keyword evidence="2" id="KW-1185">Reference proteome</keyword>
<dbReference type="EMBL" id="AVPJ01000002">
    <property type="protein sequence ID" value="KGN34374.1"/>
    <property type="molecule type" value="Genomic_DNA"/>
</dbReference>